<reference evidence="6" key="1">
    <citation type="journal article" date="2019" name="Int. J. Syst. Evol. Microbiol.">
        <title>The Global Catalogue of Microorganisms (GCM) 10K type strain sequencing project: providing services to taxonomists for standard genome sequencing and annotation.</title>
        <authorList>
            <consortium name="The Broad Institute Genomics Platform"/>
            <consortium name="The Broad Institute Genome Sequencing Center for Infectious Disease"/>
            <person name="Wu L."/>
            <person name="Ma J."/>
        </authorList>
    </citation>
    <scope>NUCLEOTIDE SEQUENCE [LARGE SCALE GENOMIC DNA]</scope>
    <source>
        <strain evidence="6">JCM 9371</strain>
    </source>
</reference>
<dbReference type="InterPro" id="IPR045313">
    <property type="entry name" value="CBR1-like"/>
</dbReference>
<keyword evidence="2" id="KW-0521">NADP</keyword>
<evidence type="ECO:0000256" key="2">
    <source>
        <dbReference type="ARBA" id="ARBA00022857"/>
    </source>
</evidence>
<gene>
    <name evidence="5" type="ORF">ACFQZM_10665</name>
</gene>
<dbReference type="InterPro" id="IPR020904">
    <property type="entry name" value="Sc_DH/Rdtase_CS"/>
</dbReference>
<evidence type="ECO:0000256" key="3">
    <source>
        <dbReference type="ARBA" id="ARBA00023002"/>
    </source>
</evidence>
<dbReference type="PANTHER" id="PTHR43490:SF99">
    <property type="entry name" value="SHORT-CHAIN DEHYDROGENASE_REDUCTASE"/>
    <property type="match status" value="1"/>
</dbReference>
<dbReference type="CDD" id="cd05324">
    <property type="entry name" value="carb_red_PTCR-like_SDR_c"/>
    <property type="match status" value="1"/>
</dbReference>
<comment type="similarity">
    <text evidence="1 4">Belongs to the short-chain dehydrogenases/reductases (SDR) family.</text>
</comment>
<name>A0ABW2XES2_9ACTN</name>
<comment type="caution">
    <text evidence="5">The sequence shown here is derived from an EMBL/GenBank/DDBJ whole genome shotgun (WGS) entry which is preliminary data.</text>
</comment>
<proteinExistence type="inferred from homology"/>
<evidence type="ECO:0000313" key="5">
    <source>
        <dbReference type="EMBL" id="MFD0684963.1"/>
    </source>
</evidence>
<dbReference type="PANTHER" id="PTHR43490">
    <property type="entry name" value="(+)-NEOMENTHOL DEHYDROGENASE"/>
    <property type="match status" value="1"/>
</dbReference>
<dbReference type="InterPro" id="IPR036291">
    <property type="entry name" value="NAD(P)-bd_dom_sf"/>
</dbReference>
<protein>
    <submittedName>
        <fullName evidence="5">SDR family oxidoreductase</fullName>
    </submittedName>
</protein>
<evidence type="ECO:0000313" key="6">
    <source>
        <dbReference type="Proteomes" id="UP001597063"/>
    </source>
</evidence>
<dbReference type="EMBL" id="JBHTGP010000005">
    <property type="protein sequence ID" value="MFD0684963.1"/>
    <property type="molecule type" value="Genomic_DNA"/>
</dbReference>
<dbReference type="SUPFAM" id="SSF51735">
    <property type="entry name" value="NAD(P)-binding Rossmann-fold domains"/>
    <property type="match status" value="1"/>
</dbReference>
<organism evidence="5 6">
    <name type="scientific">Actinomadura fibrosa</name>
    <dbReference type="NCBI Taxonomy" id="111802"/>
    <lineage>
        <taxon>Bacteria</taxon>
        <taxon>Bacillati</taxon>
        <taxon>Actinomycetota</taxon>
        <taxon>Actinomycetes</taxon>
        <taxon>Streptosporangiales</taxon>
        <taxon>Thermomonosporaceae</taxon>
        <taxon>Actinomadura</taxon>
    </lineage>
</organism>
<evidence type="ECO:0000256" key="1">
    <source>
        <dbReference type="ARBA" id="ARBA00006484"/>
    </source>
</evidence>
<keyword evidence="6" id="KW-1185">Reference proteome</keyword>
<dbReference type="PROSITE" id="PS00061">
    <property type="entry name" value="ADH_SHORT"/>
    <property type="match status" value="1"/>
</dbReference>
<keyword evidence="3" id="KW-0560">Oxidoreductase</keyword>
<dbReference type="PRINTS" id="PR00080">
    <property type="entry name" value="SDRFAMILY"/>
</dbReference>
<evidence type="ECO:0000256" key="4">
    <source>
        <dbReference type="RuleBase" id="RU000363"/>
    </source>
</evidence>
<sequence>MTTRIALITGANKGIGFEAARLLGASGGTVVLLGARNPGLGRAAAATLAGEGIDARFVHLDVTDPATVEAAAKLIEAEHGRLDVLINNAATTATDASELDALQPSRTPAGLLREAFETNVFGVVTVTNAMLPLLRRSPAGRIVNVSSELGSPRRIGDPSEPFYRVNHLPYNVSKTALNGLTVAYAKELADGPIKVNAVTPGFCATDMNGHTGHLTPAQGAAVLARAASIGADGPTGVFLSEAGPEPW</sequence>
<dbReference type="RefSeq" id="WP_131761063.1">
    <property type="nucleotide sequence ID" value="NZ_CAACUY010000144.1"/>
</dbReference>
<dbReference type="Gene3D" id="3.40.50.720">
    <property type="entry name" value="NAD(P)-binding Rossmann-like Domain"/>
    <property type="match status" value="1"/>
</dbReference>
<dbReference type="InterPro" id="IPR002347">
    <property type="entry name" value="SDR_fam"/>
</dbReference>
<dbReference type="PRINTS" id="PR00081">
    <property type="entry name" value="GDHRDH"/>
</dbReference>
<dbReference type="Pfam" id="PF00106">
    <property type="entry name" value="adh_short"/>
    <property type="match status" value="1"/>
</dbReference>
<accession>A0ABW2XES2</accession>
<dbReference type="Proteomes" id="UP001597063">
    <property type="component" value="Unassembled WGS sequence"/>
</dbReference>